<accession>A0ABD3P4L1</accession>
<sequence>MPANEQSLQTHTFNPANDIEIIQWLVQDNPDELPPTFPSFKLSPAQLSMGMSWIIVFLANLACDFEPKLHKDANSDRSLCDALSVTFTEQEHLRFQKLQNEYHNVRFHHLTKRLGYDANTASSTMGGTLNSKGLFQPPHLLTLSPRMMIENDTERTSMKTVLIEYLNRRAQEAEMSLLRDLEADARKLDRKVSKKKKKKLKQQNQQKENQPGKDSNAEEEHPDESKKRVRFHEQSIDDEKHDIEPQEVDRENATGKDVHRTDLRVEIPKSNDILAHLMVPLKIDYEDRVAETFLRTDVRTQSKIELMTLSKEDHAKCEVSSLMLENESLKAENAQLRREFEAARQKSTEAIQRVQLKAYIAETARDSAQERAALLEALLVEVIDGKIAGSELEELFLNLKTPTPTAASSLSSLLDRLPKDTIIRINSSQGDHQREIQHELQNYKGVLSRLRRGDNIETALSS</sequence>
<organism evidence="3 4">
    <name type="scientific">Cyclotella cryptica</name>
    <dbReference type="NCBI Taxonomy" id="29204"/>
    <lineage>
        <taxon>Eukaryota</taxon>
        <taxon>Sar</taxon>
        <taxon>Stramenopiles</taxon>
        <taxon>Ochrophyta</taxon>
        <taxon>Bacillariophyta</taxon>
        <taxon>Coscinodiscophyceae</taxon>
        <taxon>Thalassiosirophycidae</taxon>
        <taxon>Stephanodiscales</taxon>
        <taxon>Stephanodiscaceae</taxon>
        <taxon>Cyclotella</taxon>
    </lineage>
</organism>
<evidence type="ECO:0000256" key="2">
    <source>
        <dbReference type="SAM" id="MobiDB-lite"/>
    </source>
</evidence>
<gene>
    <name evidence="3" type="ORF">HJC23_003092</name>
</gene>
<feature type="region of interest" description="Disordered" evidence="2">
    <location>
        <begin position="189"/>
        <end position="257"/>
    </location>
</feature>
<evidence type="ECO:0000313" key="4">
    <source>
        <dbReference type="Proteomes" id="UP001516023"/>
    </source>
</evidence>
<evidence type="ECO:0000256" key="1">
    <source>
        <dbReference type="SAM" id="Coils"/>
    </source>
</evidence>
<dbReference type="EMBL" id="JABMIG020000277">
    <property type="protein sequence ID" value="KAL3782771.1"/>
    <property type="molecule type" value="Genomic_DNA"/>
</dbReference>
<proteinExistence type="predicted"/>
<dbReference type="Proteomes" id="UP001516023">
    <property type="component" value="Unassembled WGS sequence"/>
</dbReference>
<keyword evidence="4" id="KW-1185">Reference proteome</keyword>
<protein>
    <submittedName>
        <fullName evidence="3">Uncharacterized protein</fullName>
    </submittedName>
</protein>
<feature type="coiled-coil region" evidence="1">
    <location>
        <begin position="319"/>
        <end position="353"/>
    </location>
</feature>
<feature type="compositionally biased region" description="Basic residues" evidence="2">
    <location>
        <begin position="192"/>
        <end position="201"/>
    </location>
</feature>
<evidence type="ECO:0000313" key="3">
    <source>
        <dbReference type="EMBL" id="KAL3782771.1"/>
    </source>
</evidence>
<reference evidence="3 4" key="1">
    <citation type="journal article" date="2020" name="G3 (Bethesda)">
        <title>Improved Reference Genome for Cyclotella cryptica CCMP332, a Model for Cell Wall Morphogenesis, Salinity Adaptation, and Lipid Production in Diatoms (Bacillariophyta).</title>
        <authorList>
            <person name="Roberts W.R."/>
            <person name="Downey K.M."/>
            <person name="Ruck E.C."/>
            <person name="Traller J.C."/>
            <person name="Alverson A.J."/>
        </authorList>
    </citation>
    <scope>NUCLEOTIDE SEQUENCE [LARGE SCALE GENOMIC DNA]</scope>
    <source>
        <strain evidence="3 4">CCMP332</strain>
    </source>
</reference>
<comment type="caution">
    <text evidence="3">The sequence shown here is derived from an EMBL/GenBank/DDBJ whole genome shotgun (WGS) entry which is preliminary data.</text>
</comment>
<keyword evidence="1" id="KW-0175">Coiled coil</keyword>
<dbReference type="AlphaFoldDB" id="A0ABD3P4L1"/>
<name>A0ABD3P4L1_9STRA</name>
<feature type="compositionally biased region" description="Basic and acidic residues" evidence="2">
    <location>
        <begin position="215"/>
        <end position="257"/>
    </location>
</feature>